<dbReference type="Proteomes" id="UP001596139">
    <property type="component" value="Unassembled WGS sequence"/>
</dbReference>
<dbReference type="Gene3D" id="3.30.559.10">
    <property type="entry name" value="Chloramphenicol acetyltransferase-like domain"/>
    <property type="match status" value="1"/>
</dbReference>
<dbReference type="SUPFAM" id="SSF52777">
    <property type="entry name" value="CoA-dependent acyltransferases"/>
    <property type="match status" value="2"/>
</dbReference>
<evidence type="ECO:0000313" key="8">
    <source>
        <dbReference type="Proteomes" id="UP001596139"/>
    </source>
</evidence>
<dbReference type="InterPro" id="IPR042231">
    <property type="entry name" value="Cho/carn_acyl_trans_2"/>
</dbReference>
<evidence type="ECO:0000256" key="2">
    <source>
        <dbReference type="ARBA" id="ARBA00022679"/>
    </source>
</evidence>
<keyword evidence="8" id="KW-1185">Reference proteome</keyword>
<dbReference type="EMBL" id="JBHSPX010000002">
    <property type="protein sequence ID" value="MFC6062254.1"/>
    <property type="molecule type" value="Genomic_DNA"/>
</dbReference>
<dbReference type="InterPro" id="IPR039551">
    <property type="entry name" value="Cho/carn_acyl_trans"/>
</dbReference>
<dbReference type="InterPro" id="IPR023213">
    <property type="entry name" value="CAT-like_dom_sf"/>
</dbReference>
<evidence type="ECO:0000313" key="7">
    <source>
        <dbReference type="EMBL" id="MFC6062254.1"/>
    </source>
</evidence>
<dbReference type="Pfam" id="PF00755">
    <property type="entry name" value="Carn_acyltransf"/>
    <property type="match status" value="1"/>
</dbReference>
<organism evidence="7 8">
    <name type="scientific">Streptomyces ochraceiscleroticus</name>
    <dbReference type="NCBI Taxonomy" id="47761"/>
    <lineage>
        <taxon>Bacteria</taxon>
        <taxon>Bacillati</taxon>
        <taxon>Actinomycetota</taxon>
        <taxon>Actinomycetes</taxon>
        <taxon>Kitasatosporales</taxon>
        <taxon>Streptomycetaceae</taxon>
        <taxon>Streptomyces</taxon>
    </lineage>
</organism>
<keyword evidence="3 4" id="KW-0012">Acyltransferase</keyword>
<dbReference type="RefSeq" id="WP_031055547.1">
    <property type="nucleotide sequence ID" value="NZ_JBHSPX010000002.1"/>
</dbReference>
<comment type="caution">
    <text evidence="7">The sequence shown here is derived from an EMBL/GenBank/DDBJ whole genome shotgun (WGS) entry which is preliminary data.</text>
</comment>
<dbReference type="PANTHER" id="PTHR22589">
    <property type="entry name" value="CARNITINE O-ACYLTRANSFERASE"/>
    <property type="match status" value="1"/>
</dbReference>
<evidence type="ECO:0000256" key="5">
    <source>
        <dbReference type="SAM" id="MobiDB-lite"/>
    </source>
</evidence>
<feature type="domain" description="Choline/carnitine acyltransferase" evidence="6">
    <location>
        <begin position="31"/>
        <end position="601"/>
    </location>
</feature>
<reference evidence="8" key="1">
    <citation type="journal article" date="2019" name="Int. J. Syst. Evol. Microbiol.">
        <title>The Global Catalogue of Microorganisms (GCM) 10K type strain sequencing project: providing services to taxonomists for standard genome sequencing and annotation.</title>
        <authorList>
            <consortium name="The Broad Institute Genomics Platform"/>
            <consortium name="The Broad Institute Genome Sequencing Center for Infectious Disease"/>
            <person name="Wu L."/>
            <person name="Ma J."/>
        </authorList>
    </citation>
    <scope>NUCLEOTIDE SEQUENCE [LARGE SCALE GENOMIC DNA]</scope>
    <source>
        <strain evidence="8">CGMCC 1.15180</strain>
    </source>
</reference>
<evidence type="ECO:0000256" key="4">
    <source>
        <dbReference type="RuleBase" id="RU003801"/>
    </source>
</evidence>
<dbReference type="InterPro" id="IPR000542">
    <property type="entry name" value="Carn_acyl_trans"/>
</dbReference>
<evidence type="ECO:0000259" key="6">
    <source>
        <dbReference type="Pfam" id="PF00755"/>
    </source>
</evidence>
<dbReference type="EC" id="2.3.1.-" evidence="7"/>
<comment type="similarity">
    <text evidence="1 4">Belongs to the carnitine/choline acetyltransferase family.</text>
</comment>
<dbReference type="Gene3D" id="3.30.559.70">
    <property type="entry name" value="Choline/Carnitine o-acyltransferase, domain 2"/>
    <property type="match status" value="1"/>
</dbReference>
<sequence>MNPSQGTATATPATAAPTTPTFAHEDTLPRVPLPSLEESCERFLAWCGPLLTPEERAATEAEVAAFRRPDGPGPVLQAALAGYDRTPGVHSWLDTFWPYRYLGRRDRIALNANFFFLFQDTGQPQAERAAGLIASAVAYKKQLDEEKIPPVVLRGAPQTMEQNKYLFSTTRIPGAEQDTVRHPYSEEWPGPSDARHIVVFFRGAMYRMDVLGADGTPHSLADLEAGLAAVVKAGAEPAAPGTSVGHLTTMARAEWAAARDDLLAYHPGNAAALDTVETALFCVCLEDFAPADTQETCDELLYGDRGNRWFDKAVSFVVFADGRAGINVEHCGLDGTTILSFVDTLLGTPAGEHSRLSGARSQGRPEIAPVVFELDDALQARARAAAESFAQYGADTATQTVSFEDFGSTAAKALRTSPDAFVQLAYQLAHQRAKGRLGATYESIATRQWRRGRTEAMRVVTPEIQAFVAAMEDPAADAEARRAAFRTAAAAHVTRAKECQAGEAPEQHLWELELIQRRRGADLGVTEQPALYRSPGWLTMRDDYLSTSSAPSEHIQYFGFGSTSSRCIGIAYVLLPDRFNLYLSTPRAVAGQMHAFADHLRTAVTELRELLTGE</sequence>
<gene>
    <name evidence="7" type="ORF">ACFP4F_06825</name>
</gene>
<name>A0ABW1MEM7_9ACTN</name>
<dbReference type="GO" id="GO:0016746">
    <property type="term" value="F:acyltransferase activity"/>
    <property type="evidence" value="ECO:0007669"/>
    <property type="project" value="UniProtKB-KW"/>
</dbReference>
<feature type="compositionally biased region" description="Low complexity" evidence="5">
    <location>
        <begin position="7"/>
        <end position="21"/>
    </location>
</feature>
<protein>
    <submittedName>
        <fullName evidence="7">Choline/carnitine O-acyltransferase</fullName>
        <ecNumber evidence="7">2.3.1.-</ecNumber>
    </submittedName>
</protein>
<evidence type="ECO:0000256" key="3">
    <source>
        <dbReference type="ARBA" id="ARBA00023315"/>
    </source>
</evidence>
<evidence type="ECO:0000256" key="1">
    <source>
        <dbReference type="ARBA" id="ARBA00005232"/>
    </source>
</evidence>
<dbReference type="PROSITE" id="PS00440">
    <property type="entry name" value="ACYLTRANSF_C_2"/>
    <property type="match status" value="1"/>
</dbReference>
<keyword evidence="2 4" id="KW-0808">Transferase</keyword>
<accession>A0ABW1MEM7</accession>
<proteinExistence type="inferred from homology"/>
<feature type="region of interest" description="Disordered" evidence="5">
    <location>
        <begin position="1"/>
        <end position="28"/>
    </location>
</feature>